<dbReference type="PANTHER" id="PTHR11735:SF6">
    <property type="entry name" value="TRNA N6-ADENOSINE THREONYLCARBAMOYLTRANSFERASE, MITOCHONDRIAL"/>
    <property type="match status" value="1"/>
</dbReference>
<comment type="catalytic activity">
    <reaction evidence="7">
        <text>L-threonylcarbamoyladenylate + adenosine(37) in tRNA = N(6)-L-threonylcarbamoyladenosine(37) in tRNA + AMP + H(+)</text>
        <dbReference type="Rhea" id="RHEA:37059"/>
        <dbReference type="Rhea" id="RHEA-COMP:10162"/>
        <dbReference type="Rhea" id="RHEA-COMP:10163"/>
        <dbReference type="ChEBI" id="CHEBI:15378"/>
        <dbReference type="ChEBI" id="CHEBI:73682"/>
        <dbReference type="ChEBI" id="CHEBI:74411"/>
        <dbReference type="ChEBI" id="CHEBI:74418"/>
        <dbReference type="ChEBI" id="CHEBI:456215"/>
        <dbReference type="EC" id="2.3.1.234"/>
    </reaction>
</comment>
<evidence type="ECO:0000259" key="8">
    <source>
        <dbReference type="Pfam" id="PF00814"/>
    </source>
</evidence>
<evidence type="ECO:0000256" key="7">
    <source>
        <dbReference type="ARBA" id="ARBA00048117"/>
    </source>
</evidence>
<dbReference type="PATRIC" id="fig|520762.4.peg.890"/>
<proteinExistence type="predicted"/>
<keyword evidence="2 9" id="KW-0808">Transferase</keyword>
<keyword evidence="6 9" id="KW-0012">Acyltransferase</keyword>
<organism evidence="9 10">
    <name type="scientific">Thermotalea metallivorans</name>
    <dbReference type="NCBI Taxonomy" id="520762"/>
    <lineage>
        <taxon>Bacteria</taxon>
        <taxon>Bacillati</taxon>
        <taxon>Bacillota</taxon>
        <taxon>Clostridia</taxon>
        <taxon>Peptostreptococcales</taxon>
        <taxon>Thermotaleaceae</taxon>
        <taxon>Thermotalea</taxon>
    </lineage>
</organism>
<evidence type="ECO:0000256" key="2">
    <source>
        <dbReference type="ARBA" id="ARBA00022679"/>
    </source>
</evidence>
<accession>A0A140L8C8</accession>
<evidence type="ECO:0000313" key="10">
    <source>
        <dbReference type="Proteomes" id="UP000070456"/>
    </source>
</evidence>
<dbReference type="PRINTS" id="PR00789">
    <property type="entry name" value="OSIALOPTASE"/>
</dbReference>
<dbReference type="EC" id="2.3.1.234" evidence="1"/>
<comment type="caution">
    <text evidence="9">The sequence shown here is derived from an EMBL/GenBank/DDBJ whole genome shotgun (WGS) entry which is preliminary data.</text>
</comment>
<sequence>MIIMKQYYLGIDTSNYTTSVAIIDEKEKLIYENRKLLEVKKGERGLRQSDALFQHVLTIPALFENISKYIDCRHIKKVSASSRPRPVEGSYMPVFSVGVSFGKTLAHVLNCPYVEFSHQENHIKAAEWSIGESLGERFIAVHTSGGTTEILGVEKKHGRGYHIQILGGTKDISAGQLIDRIGVKLGLNFPAGKYLDGMAEAAEENDFSLPVSVKGSHINFSGPETMAARSIEKHMDAGKVAKAVFQCISVSLEKAVAHTCAMTGLKQVLMIGGVASSTYLRKHLNKSLRKKNIQIYFGDAKYCTDHAIGTALLGLENNL</sequence>
<reference evidence="9 10" key="1">
    <citation type="submission" date="2015-12" db="EMBL/GenBank/DDBJ databases">
        <title>Draft genome sequence of the thermoanaerobe Thermotalea metallivorans, an isolate from the runoff channel of the Great Artesian Basin, Australia.</title>
        <authorList>
            <person name="Patel B.K."/>
        </authorList>
    </citation>
    <scope>NUCLEOTIDE SEQUENCE [LARGE SCALE GENOMIC DNA]</scope>
    <source>
        <strain evidence="9 10">B2-1</strain>
    </source>
</reference>
<dbReference type="STRING" id="520762.AN619_07950"/>
<dbReference type="AlphaFoldDB" id="A0A140L8C8"/>
<evidence type="ECO:0000256" key="5">
    <source>
        <dbReference type="ARBA" id="ARBA00023004"/>
    </source>
</evidence>
<evidence type="ECO:0000256" key="3">
    <source>
        <dbReference type="ARBA" id="ARBA00022694"/>
    </source>
</evidence>
<evidence type="ECO:0000256" key="4">
    <source>
        <dbReference type="ARBA" id="ARBA00022723"/>
    </source>
</evidence>
<dbReference type="Gene3D" id="3.30.420.40">
    <property type="match status" value="2"/>
</dbReference>
<dbReference type="PANTHER" id="PTHR11735">
    <property type="entry name" value="TRNA N6-ADENOSINE THREONYLCARBAMOYLTRANSFERASE"/>
    <property type="match status" value="1"/>
</dbReference>
<name>A0A140L8C8_9FIRM</name>
<dbReference type="Proteomes" id="UP000070456">
    <property type="component" value="Unassembled WGS sequence"/>
</dbReference>
<evidence type="ECO:0000256" key="1">
    <source>
        <dbReference type="ARBA" id="ARBA00012156"/>
    </source>
</evidence>
<dbReference type="InterPro" id="IPR043129">
    <property type="entry name" value="ATPase_NBD"/>
</dbReference>
<evidence type="ECO:0000313" key="9">
    <source>
        <dbReference type="EMBL" id="KXG76803.1"/>
    </source>
</evidence>
<gene>
    <name evidence="9" type="primary">tsaD_1</name>
    <name evidence="9" type="ORF">AN619_07950</name>
</gene>
<dbReference type="GO" id="GO:0061711">
    <property type="term" value="F:tRNA N(6)-L-threonylcarbamoyladenine synthase activity"/>
    <property type="evidence" value="ECO:0007669"/>
    <property type="project" value="UniProtKB-EC"/>
</dbReference>
<evidence type="ECO:0000256" key="6">
    <source>
        <dbReference type="ARBA" id="ARBA00023315"/>
    </source>
</evidence>
<keyword evidence="5" id="KW-0408">Iron</keyword>
<dbReference type="InterPro" id="IPR017861">
    <property type="entry name" value="KAE1/TsaD"/>
</dbReference>
<keyword evidence="4" id="KW-0479">Metal-binding</keyword>
<dbReference type="InterPro" id="IPR000905">
    <property type="entry name" value="Gcp-like_dom"/>
</dbReference>
<protein>
    <recommendedName>
        <fullName evidence="1">N(6)-L-threonylcarbamoyladenine synthase</fullName>
        <ecNumber evidence="1">2.3.1.234</ecNumber>
    </recommendedName>
</protein>
<dbReference type="Pfam" id="PF00814">
    <property type="entry name" value="TsaD"/>
    <property type="match status" value="1"/>
</dbReference>
<dbReference type="SUPFAM" id="SSF53067">
    <property type="entry name" value="Actin-like ATPase domain"/>
    <property type="match status" value="1"/>
</dbReference>
<feature type="domain" description="Gcp-like" evidence="8">
    <location>
        <begin position="54"/>
        <end position="308"/>
    </location>
</feature>
<dbReference type="GO" id="GO:0008033">
    <property type="term" value="P:tRNA processing"/>
    <property type="evidence" value="ECO:0007669"/>
    <property type="project" value="UniProtKB-KW"/>
</dbReference>
<keyword evidence="3" id="KW-0819">tRNA processing</keyword>
<dbReference type="GO" id="GO:0046872">
    <property type="term" value="F:metal ion binding"/>
    <property type="evidence" value="ECO:0007669"/>
    <property type="project" value="UniProtKB-KW"/>
</dbReference>
<dbReference type="EMBL" id="LOEE01000021">
    <property type="protein sequence ID" value="KXG76803.1"/>
    <property type="molecule type" value="Genomic_DNA"/>
</dbReference>
<keyword evidence="10" id="KW-1185">Reference proteome</keyword>